<sequence>MLGPQLVGAMLLALPGSSNSRPSHAQGRPSASGPDRRPVSPRQVPVDVGTAAGAQPFAEALCTEPGALEALGACVAECCLGPVLPAVEQACGSAEMAACSPSLRHLACSLGLALASSLATDLHVDLAVRIALLPSADALAGVLFEEASAVPGPRLHASASSAHLASSQQSAGGGAGRILDGVTLSAAAAGALAAAGAAGGAVPPGLATGAGGAGRSAGGAGANSILALTGRVPSASSGQGRVALLQAAAAARAAAGNPAGPVSADDSSSPHVGGPPAPPPALQPSLSGPIPGSPAGARAAGYAAATGGSGGLLASQPSIRPPAGGATGRGLQAPQSPIMRGPGKALALPLSSTLAASLLRAAQAPVHARSNPASDLLPLSPGRHGMPPVVVWPSGGNAGGIVGGGGFGTGLGMGMGIAASLGVRVGASTVGGSGGSRAASGGGTLYGRAAPPLQLRLAAAVVSDVPGYLHDSDQPSADVFTIMRRAGGAGGSASASASAAVAAASLVALAGCWTGPGGSSSDRAGSLGFPGGFRTSDATRRPVLRNTLTQPLPGTQPLASGAHGSQGGTGTGGTGSTAVQSASLLLVDAAGAGVPGSGGGACPAFVFYLTSALPLPAALLAAARDRALGLTEILLPSACYSLTHGPVAEEWGYMTALLASGGAMGGTGTGMGPGGTGVGLGSMIGLPSGPAVVGLGLPSMSGEAGQAQAGSGVRSRRNTATGLTASGAPTANDLRSGGSPRVLRLLPGGGRSGGLAATSPPPTPATGDAARRDEYSLTSSSAAPAAAAPIPPPSGAGGAIGSATQRLVNTARAVLASTSASGIGALLSARASLPDQHASPPPPAGPGSARVVGLTSGGESGQGQGQGGAGGGVLDTLLSTAGLMGMGEEDAGLGHNTAILLSGMDNEAAQDARQAQLDIMVSTFHTALSRARNEAGPLGGAHAEEDVRSLRLIKTIGMGGCSVVVLGQLHAMPVAVKVIMPPEPEEHLPPQGAAAASTRTEESLAGRSNAALAALGGAGGAGVRAWARPSVELSPAARQAQLRLLMRGARELAVMTTISHPNIVQVYSYSTRVVVLLPADGGVPQLEVVPEGELPSPETEGPMCTALIMEYCDMGSLADAIDNGTFGRAARQAAATNPVKVSQSAALTRMDPAGLAQAVRARTGGVGERSNLGLLVGPGAAVIAGTPAMRAVYLTLMEVALALRHLHSMNLVHCDVKPANVLLRSSATDPRGFTAKLTDFGFVNLLEAPRGEQLQLEPSEPHDSVDSGTSGSRATIRFQEPVGTVTHMAPELFIKGSVVDSSIDCYAFGILM</sequence>
<feature type="domain" description="Protein kinase" evidence="2">
    <location>
        <begin position="950"/>
        <end position="1312"/>
    </location>
</feature>
<feature type="compositionally biased region" description="Low complexity" evidence="1">
    <location>
        <begin position="283"/>
        <end position="301"/>
    </location>
</feature>
<feature type="region of interest" description="Disordered" evidence="1">
    <location>
        <begin position="832"/>
        <end position="871"/>
    </location>
</feature>
<feature type="compositionally biased region" description="Low complexity" evidence="1">
    <location>
        <begin position="779"/>
        <end position="788"/>
    </location>
</feature>
<dbReference type="Proteomes" id="UP000612055">
    <property type="component" value="Unassembled WGS sequence"/>
</dbReference>
<proteinExistence type="predicted"/>
<dbReference type="InterPro" id="IPR051681">
    <property type="entry name" value="Ser/Thr_Kinases-Pseudokinases"/>
</dbReference>
<feature type="compositionally biased region" description="Pro residues" evidence="1">
    <location>
        <begin position="273"/>
        <end position="282"/>
    </location>
</feature>
<feature type="compositionally biased region" description="Low complexity" evidence="1">
    <location>
        <begin position="256"/>
        <end position="272"/>
    </location>
</feature>
<feature type="region of interest" description="Disordered" evidence="1">
    <location>
        <begin position="313"/>
        <end position="334"/>
    </location>
</feature>
<dbReference type="SUPFAM" id="SSF56112">
    <property type="entry name" value="Protein kinase-like (PK-like)"/>
    <property type="match status" value="1"/>
</dbReference>
<feature type="compositionally biased region" description="Gly residues" evidence="1">
    <location>
        <begin position="564"/>
        <end position="575"/>
    </location>
</feature>
<dbReference type="Gene3D" id="1.10.510.10">
    <property type="entry name" value="Transferase(Phosphotransferase) domain 1"/>
    <property type="match status" value="1"/>
</dbReference>
<organism evidence="3 4">
    <name type="scientific">Edaphochlamys debaryana</name>
    <dbReference type="NCBI Taxonomy" id="47281"/>
    <lineage>
        <taxon>Eukaryota</taxon>
        <taxon>Viridiplantae</taxon>
        <taxon>Chlorophyta</taxon>
        <taxon>core chlorophytes</taxon>
        <taxon>Chlorophyceae</taxon>
        <taxon>CS clade</taxon>
        <taxon>Chlamydomonadales</taxon>
        <taxon>Chlamydomonadales incertae sedis</taxon>
        <taxon>Edaphochlamys</taxon>
    </lineage>
</organism>
<dbReference type="InterPro" id="IPR000719">
    <property type="entry name" value="Prot_kinase_dom"/>
</dbReference>
<dbReference type="EMBL" id="JAEHOE010000019">
    <property type="protein sequence ID" value="KAG2496458.1"/>
    <property type="molecule type" value="Genomic_DNA"/>
</dbReference>
<dbReference type="InterPro" id="IPR011009">
    <property type="entry name" value="Kinase-like_dom_sf"/>
</dbReference>
<evidence type="ECO:0000256" key="1">
    <source>
        <dbReference type="SAM" id="MobiDB-lite"/>
    </source>
</evidence>
<evidence type="ECO:0000313" key="4">
    <source>
        <dbReference type="Proteomes" id="UP000612055"/>
    </source>
</evidence>
<evidence type="ECO:0000259" key="2">
    <source>
        <dbReference type="PROSITE" id="PS50011"/>
    </source>
</evidence>
<gene>
    <name evidence="3" type="ORF">HYH03_005681</name>
</gene>
<feature type="region of interest" description="Disordered" evidence="1">
    <location>
        <begin position="14"/>
        <end position="44"/>
    </location>
</feature>
<feature type="region of interest" description="Disordered" evidence="1">
    <location>
        <begin position="256"/>
        <end position="301"/>
    </location>
</feature>
<evidence type="ECO:0000313" key="3">
    <source>
        <dbReference type="EMBL" id="KAG2496458.1"/>
    </source>
</evidence>
<dbReference type="SMART" id="SM00220">
    <property type="entry name" value="S_TKc"/>
    <property type="match status" value="1"/>
</dbReference>
<comment type="caution">
    <text evidence="3">The sequence shown here is derived from an EMBL/GenBank/DDBJ whole genome shotgun (WGS) entry which is preliminary data.</text>
</comment>
<dbReference type="GO" id="GO:0004674">
    <property type="term" value="F:protein serine/threonine kinase activity"/>
    <property type="evidence" value="ECO:0007669"/>
    <property type="project" value="TreeGrafter"/>
</dbReference>
<feature type="compositionally biased region" description="Polar residues" evidence="1">
    <location>
        <begin position="718"/>
        <end position="729"/>
    </location>
</feature>
<protein>
    <recommendedName>
        <fullName evidence="2">Protein kinase domain-containing protein</fullName>
    </recommendedName>
</protein>
<dbReference type="PANTHER" id="PTHR44329:SF289">
    <property type="entry name" value="SERINE_THREONINE-PROTEIN KINASE VIK"/>
    <property type="match status" value="1"/>
</dbReference>
<dbReference type="InterPro" id="IPR008271">
    <property type="entry name" value="Ser/Thr_kinase_AS"/>
</dbReference>
<feature type="compositionally biased region" description="Low complexity" evidence="1">
    <location>
        <begin position="703"/>
        <end position="712"/>
    </location>
</feature>
<dbReference type="OrthoDB" id="542487at2759"/>
<reference evidence="3" key="1">
    <citation type="journal article" date="2020" name="bioRxiv">
        <title>Comparative genomics of Chlamydomonas.</title>
        <authorList>
            <person name="Craig R.J."/>
            <person name="Hasan A.R."/>
            <person name="Ness R.W."/>
            <person name="Keightley P.D."/>
        </authorList>
    </citation>
    <scope>NUCLEOTIDE SEQUENCE</scope>
    <source>
        <strain evidence="3">CCAP 11/70</strain>
    </source>
</reference>
<dbReference type="PANTHER" id="PTHR44329">
    <property type="entry name" value="SERINE/THREONINE-PROTEIN KINASE TNNI3K-RELATED"/>
    <property type="match status" value="1"/>
</dbReference>
<feature type="region of interest" description="Disordered" evidence="1">
    <location>
        <begin position="520"/>
        <end position="575"/>
    </location>
</feature>
<name>A0A835Y5N5_9CHLO</name>
<dbReference type="PROSITE" id="PS00108">
    <property type="entry name" value="PROTEIN_KINASE_ST"/>
    <property type="match status" value="1"/>
</dbReference>
<feature type="compositionally biased region" description="Low complexity" evidence="1">
    <location>
        <begin position="737"/>
        <end position="746"/>
    </location>
</feature>
<feature type="region of interest" description="Disordered" evidence="1">
    <location>
        <begin position="703"/>
        <end position="798"/>
    </location>
</feature>
<feature type="compositionally biased region" description="Gly residues" evidence="1">
    <location>
        <begin position="855"/>
        <end position="871"/>
    </location>
</feature>
<dbReference type="Pfam" id="PF00069">
    <property type="entry name" value="Pkinase"/>
    <property type="match status" value="1"/>
</dbReference>
<dbReference type="GO" id="GO:0005524">
    <property type="term" value="F:ATP binding"/>
    <property type="evidence" value="ECO:0007669"/>
    <property type="project" value="InterPro"/>
</dbReference>
<accession>A0A835Y5N5</accession>
<keyword evidence="4" id="KW-1185">Reference proteome</keyword>
<dbReference type="PROSITE" id="PS50011">
    <property type="entry name" value="PROTEIN_KINASE_DOM"/>
    <property type="match status" value="1"/>
</dbReference>